<evidence type="ECO:0000313" key="4">
    <source>
        <dbReference type="Proteomes" id="UP000292702"/>
    </source>
</evidence>
<dbReference type="Proteomes" id="UP000292702">
    <property type="component" value="Unassembled WGS sequence"/>
</dbReference>
<comment type="caution">
    <text evidence="3">The sequence shown here is derived from an EMBL/GenBank/DDBJ whole genome shotgun (WGS) entry which is preliminary data.</text>
</comment>
<feature type="region of interest" description="Disordered" evidence="1">
    <location>
        <begin position="53"/>
        <end position="76"/>
    </location>
</feature>
<dbReference type="AlphaFoldDB" id="A0A4R0R2F0"/>
<name>A0A4R0R2F0_9APHY</name>
<protein>
    <recommendedName>
        <fullName evidence="2">Tet-like 2OG-Fe(II) oxygenase domain-containing protein</fullName>
    </recommendedName>
</protein>
<evidence type="ECO:0000313" key="3">
    <source>
        <dbReference type="EMBL" id="TCD59903.1"/>
    </source>
</evidence>
<keyword evidence="4" id="KW-1185">Reference proteome</keyword>
<organism evidence="3 4">
    <name type="scientific">Steccherinum ochraceum</name>
    <dbReference type="NCBI Taxonomy" id="92696"/>
    <lineage>
        <taxon>Eukaryota</taxon>
        <taxon>Fungi</taxon>
        <taxon>Dikarya</taxon>
        <taxon>Basidiomycota</taxon>
        <taxon>Agaricomycotina</taxon>
        <taxon>Agaricomycetes</taxon>
        <taxon>Polyporales</taxon>
        <taxon>Steccherinaceae</taxon>
        <taxon>Steccherinum</taxon>
    </lineage>
</organism>
<dbReference type="InterPro" id="IPR046798">
    <property type="entry name" value="2OG-FeII_Oxy_6"/>
</dbReference>
<dbReference type="EMBL" id="RWJN01000706">
    <property type="protein sequence ID" value="TCD59903.1"/>
    <property type="molecule type" value="Genomic_DNA"/>
</dbReference>
<feature type="region of interest" description="Disordered" evidence="1">
    <location>
        <begin position="251"/>
        <end position="304"/>
    </location>
</feature>
<dbReference type="Pfam" id="PF20515">
    <property type="entry name" value="2OG-FeII_Oxy_6"/>
    <property type="match status" value="1"/>
</dbReference>
<accession>A0A4R0R2F0</accession>
<gene>
    <name evidence="3" type="ORF">EIP91_011208</name>
</gene>
<dbReference type="OrthoDB" id="3132747at2759"/>
<evidence type="ECO:0000259" key="2">
    <source>
        <dbReference type="Pfam" id="PF20515"/>
    </source>
</evidence>
<evidence type="ECO:0000256" key="1">
    <source>
        <dbReference type="SAM" id="MobiDB-lite"/>
    </source>
</evidence>
<feature type="domain" description="Tet-like 2OG-Fe(II) oxygenase" evidence="2">
    <location>
        <begin position="302"/>
        <end position="486"/>
    </location>
</feature>
<sequence>MEWSAEAAARVEIDAIDLLGLQLEEALIVAPATETPGIDDPAEAHAGLKTLDGLNTDGPAEVHVGSGTSAPPSPDIEPGEIVEQHAVAIAQQSTTGQNDVEDLGLLKRKLSNKSRWERKKLKKIAVREEKARQQARDDQLRNEGATQILSTLYDGETVTVIRRKYDPALLAQLQDLERELNGPLDTSHPKFPIEKFHMLTKPGTYFIVDEDTEKLVLAVRITPWSTMTDVTKDYVQHNLHTVMDWSRCADPIKTNSSQNRIGGKSAKEKPNASRPGPGSSGLGSRDADQQVKLKSHGKGQAVSIKPNGHMWAVGWHASMEDDKTLVYYAGKDAKVELYETVISRLPAAATMFKEHFLSLFPGAARSMIRFAAERNIPSFADGELDGESSEMPFANCLTLTNNNFSNALHMDNDEAPLAYGMWWTTRVKKVNRANVYEFDEKVDHSSVKGGAFLLAAYGIGVDFERSGGLVEIFWRGKQDWHATTKSTSPSECTRWGTSVQLTKKGVAAVARFHKQGAERGALVNAHDRIETMHARKQTKK</sequence>
<reference evidence="3 4" key="1">
    <citation type="submission" date="2018-11" db="EMBL/GenBank/DDBJ databases">
        <title>Genome assembly of Steccherinum ochraceum LE-BIN_3174, the white-rot fungus of the Steccherinaceae family (The Residual Polyporoid clade, Polyporales, Basidiomycota).</title>
        <authorList>
            <person name="Fedorova T.V."/>
            <person name="Glazunova O.A."/>
            <person name="Landesman E.O."/>
            <person name="Moiseenko K.V."/>
            <person name="Psurtseva N.V."/>
            <person name="Savinova O.S."/>
            <person name="Shakhova N.V."/>
            <person name="Tyazhelova T.V."/>
            <person name="Vasina D.V."/>
        </authorList>
    </citation>
    <scope>NUCLEOTIDE SEQUENCE [LARGE SCALE GENOMIC DNA]</scope>
    <source>
        <strain evidence="3 4">LE-BIN_3174</strain>
    </source>
</reference>
<proteinExistence type="predicted"/>